<accession>A0ABV7RR11</accession>
<evidence type="ECO:0000256" key="7">
    <source>
        <dbReference type="ARBA" id="ARBA00022803"/>
    </source>
</evidence>
<dbReference type="RefSeq" id="WP_386759834.1">
    <property type="nucleotide sequence ID" value="NZ_JBHRXK010000007.1"/>
</dbReference>
<dbReference type="SUPFAM" id="SSF48452">
    <property type="entry name" value="TPR-like"/>
    <property type="match status" value="1"/>
</dbReference>
<comment type="pathway">
    <text evidence="1">Protein modification; protein glycosylation.</text>
</comment>
<evidence type="ECO:0000259" key="8">
    <source>
        <dbReference type="Pfam" id="PF13844"/>
    </source>
</evidence>
<dbReference type="InterPro" id="IPR011990">
    <property type="entry name" value="TPR-like_helical_dom_sf"/>
</dbReference>
<keyword evidence="7" id="KW-0802">TPR repeat</keyword>
<protein>
    <recommendedName>
        <fullName evidence="3">protein O-GlcNAc transferase</fullName>
        <ecNumber evidence="3">2.4.1.255</ecNumber>
    </recommendedName>
</protein>
<dbReference type="Pfam" id="PF13844">
    <property type="entry name" value="Glyco_transf_41"/>
    <property type="match status" value="2"/>
</dbReference>
<evidence type="ECO:0000313" key="10">
    <source>
        <dbReference type="Proteomes" id="UP001595740"/>
    </source>
</evidence>
<evidence type="ECO:0000256" key="2">
    <source>
        <dbReference type="ARBA" id="ARBA00005386"/>
    </source>
</evidence>
<feature type="domain" description="O-GlcNAc transferase C-terminal" evidence="8">
    <location>
        <begin position="378"/>
        <end position="564"/>
    </location>
</feature>
<evidence type="ECO:0000313" key="9">
    <source>
        <dbReference type="EMBL" id="MFC3552066.1"/>
    </source>
</evidence>
<dbReference type="EMBL" id="JBHRXK010000007">
    <property type="protein sequence ID" value="MFC3552066.1"/>
    <property type="molecule type" value="Genomic_DNA"/>
</dbReference>
<evidence type="ECO:0000256" key="1">
    <source>
        <dbReference type="ARBA" id="ARBA00004922"/>
    </source>
</evidence>
<evidence type="ECO:0000256" key="4">
    <source>
        <dbReference type="ARBA" id="ARBA00022676"/>
    </source>
</evidence>
<dbReference type="InterPro" id="IPR019734">
    <property type="entry name" value="TPR_rpt"/>
</dbReference>
<organism evidence="9 10">
    <name type="scientific">Lysobacter cavernae</name>
    <dbReference type="NCBI Taxonomy" id="1685901"/>
    <lineage>
        <taxon>Bacteria</taxon>
        <taxon>Pseudomonadati</taxon>
        <taxon>Pseudomonadota</taxon>
        <taxon>Gammaproteobacteria</taxon>
        <taxon>Lysobacterales</taxon>
        <taxon>Lysobacteraceae</taxon>
        <taxon>Lysobacter</taxon>
    </lineage>
</organism>
<comment type="similarity">
    <text evidence="2">Belongs to the glycosyltransferase 41 family. O-GlcNAc transferase subfamily.</text>
</comment>
<dbReference type="Gene3D" id="1.25.40.10">
    <property type="entry name" value="Tetratricopeptide repeat domain"/>
    <property type="match status" value="2"/>
</dbReference>
<keyword evidence="4" id="KW-0328">Glycosyltransferase</keyword>
<keyword evidence="6" id="KW-0677">Repeat</keyword>
<dbReference type="InterPro" id="IPR029489">
    <property type="entry name" value="OGT/SEC/SPY_C"/>
</dbReference>
<dbReference type="Gene3D" id="3.40.50.11380">
    <property type="match status" value="1"/>
</dbReference>
<dbReference type="Proteomes" id="UP001595740">
    <property type="component" value="Unassembled WGS sequence"/>
</dbReference>
<feature type="domain" description="O-GlcNAc transferase C-terminal" evidence="8">
    <location>
        <begin position="211"/>
        <end position="368"/>
    </location>
</feature>
<reference evidence="10" key="1">
    <citation type="journal article" date="2019" name="Int. J. Syst. Evol. Microbiol.">
        <title>The Global Catalogue of Microorganisms (GCM) 10K type strain sequencing project: providing services to taxonomists for standard genome sequencing and annotation.</title>
        <authorList>
            <consortium name="The Broad Institute Genomics Platform"/>
            <consortium name="The Broad Institute Genome Sequencing Center for Infectious Disease"/>
            <person name="Wu L."/>
            <person name="Ma J."/>
        </authorList>
    </citation>
    <scope>NUCLEOTIDE SEQUENCE [LARGE SCALE GENOMIC DNA]</scope>
    <source>
        <strain evidence="10">KCTC 42875</strain>
    </source>
</reference>
<evidence type="ECO:0000256" key="5">
    <source>
        <dbReference type="ARBA" id="ARBA00022679"/>
    </source>
</evidence>
<evidence type="ECO:0000256" key="6">
    <source>
        <dbReference type="ARBA" id="ARBA00022737"/>
    </source>
</evidence>
<comment type="caution">
    <text evidence="9">The sequence shown here is derived from an EMBL/GenBank/DDBJ whole genome shotgun (WGS) entry which is preliminary data.</text>
</comment>
<dbReference type="SMART" id="SM00028">
    <property type="entry name" value="TPR"/>
    <property type="match status" value="3"/>
</dbReference>
<dbReference type="Gene3D" id="3.40.50.2000">
    <property type="entry name" value="Glycogen Phosphorylase B"/>
    <property type="match status" value="1"/>
</dbReference>
<dbReference type="Pfam" id="PF14559">
    <property type="entry name" value="TPR_19"/>
    <property type="match status" value="1"/>
</dbReference>
<proteinExistence type="inferred from homology"/>
<keyword evidence="5" id="KW-0808">Transferase</keyword>
<dbReference type="SUPFAM" id="SSF53756">
    <property type="entry name" value="UDP-Glycosyltransferase/glycogen phosphorylase"/>
    <property type="match status" value="1"/>
</dbReference>
<dbReference type="PANTHER" id="PTHR44998:SF1">
    <property type="entry name" value="UDP-N-ACETYLGLUCOSAMINE--PEPTIDE N-ACETYLGLUCOSAMINYLTRANSFERASE 110 KDA SUBUNIT"/>
    <property type="match status" value="1"/>
</dbReference>
<name>A0ABV7RR11_9GAMM</name>
<dbReference type="PANTHER" id="PTHR44998">
    <property type="match status" value="1"/>
</dbReference>
<keyword evidence="10" id="KW-1185">Reference proteome</keyword>
<gene>
    <name evidence="9" type="ORF">ACFOLC_13740</name>
</gene>
<dbReference type="EC" id="2.4.1.255" evidence="3"/>
<evidence type="ECO:0000256" key="3">
    <source>
        <dbReference type="ARBA" id="ARBA00011970"/>
    </source>
</evidence>
<sequence length="588" mass="63102">MSDPRPDNPRLDDRHGNDPRLELRRVLERNPGDAYAWIVLAEHELDAGDAHAGEVAAQRALTLRPGHPEALARLGRAQWMQGQRAEAVASLRAATANAPNHPGIAVWLGHALEDVGEAEAASEAYARAHALAPDEPQIAAYLLAWRRKLCDWRDLDALAQQVRAAVSAGSASVEPFAFLNEDASAAEQLRCARLRAHAIAQSVHPLPPPPHAAANPDAVRIGFLSNGFGAHPTGLLTVAMFEALRAQAGIELHLFALNRDDGSPIRQRLHAAAHALHDVSMRPHAQVAAAIRDAGIEVLFDLRGWGGGGAPEALAMRPAPVQVNWLAYPGTSGAPWIDYVLADRYTLPPALAADFSEAVAWLSRCFQPSDTTRAAAVPPSRSECGLPATGVVYACFNNSYKLNPRSIGRALAVLREVPGSVLWLLSGPGHADARLHAFAQAQGVDPQRLVFMRKQPHADYLARLQHADLFLDTEPYNAHTTASDALWAGCPVLTRPGTTFAARVAGSLNHHLGLPTMNVDSDAAFIARAVELGRDPQALAVLRAQLAQQRRDSGLFDMSGFAADFAAIVTRMAQRQRQGLPPAPLGDD</sequence>